<feature type="region of interest" description="Disordered" evidence="1">
    <location>
        <begin position="318"/>
        <end position="338"/>
    </location>
</feature>
<organism evidence="3 4">
    <name type="scientific">Chelativorans composti</name>
    <dbReference type="NCBI Taxonomy" id="768533"/>
    <lineage>
        <taxon>Bacteria</taxon>
        <taxon>Pseudomonadati</taxon>
        <taxon>Pseudomonadota</taxon>
        <taxon>Alphaproteobacteria</taxon>
        <taxon>Hyphomicrobiales</taxon>
        <taxon>Phyllobacteriaceae</taxon>
        <taxon>Chelativorans</taxon>
    </lineage>
</organism>
<evidence type="ECO:0000256" key="1">
    <source>
        <dbReference type="SAM" id="MobiDB-lite"/>
    </source>
</evidence>
<keyword evidence="4" id="KW-1185">Reference proteome</keyword>
<evidence type="ECO:0000313" key="4">
    <source>
        <dbReference type="Proteomes" id="UP001597373"/>
    </source>
</evidence>
<dbReference type="RefSeq" id="WP_345098794.1">
    <property type="nucleotide sequence ID" value="NZ_BAABGS010000019.1"/>
</dbReference>
<dbReference type="InterPro" id="IPR036514">
    <property type="entry name" value="SGNH_hydro_sf"/>
</dbReference>
<accession>A0ABW5DE98</accession>
<dbReference type="PROSITE" id="PS51257">
    <property type="entry name" value="PROKAR_LIPOPROTEIN"/>
    <property type="match status" value="1"/>
</dbReference>
<protein>
    <submittedName>
        <fullName evidence="3">DUF459 domain-containing protein</fullName>
    </submittedName>
</protein>
<name>A0ABW5DE98_9HYPH</name>
<dbReference type="EMBL" id="JBHUIR010000015">
    <property type="protein sequence ID" value="MFD2258855.1"/>
    <property type="molecule type" value="Genomic_DNA"/>
</dbReference>
<evidence type="ECO:0000256" key="2">
    <source>
        <dbReference type="SAM" id="SignalP"/>
    </source>
</evidence>
<feature type="signal peptide" evidence="2">
    <location>
        <begin position="1"/>
        <end position="29"/>
    </location>
</feature>
<comment type="caution">
    <text evidence="3">The sequence shown here is derived from an EMBL/GenBank/DDBJ whole genome shotgun (WGS) entry which is preliminary data.</text>
</comment>
<dbReference type="SUPFAM" id="SSF52266">
    <property type="entry name" value="SGNH hydrolase"/>
    <property type="match status" value="1"/>
</dbReference>
<feature type="chain" id="PRO_5046754953" evidence="2">
    <location>
        <begin position="30"/>
        <end position="410"/>
    </location>
</feature>
<gene>
    <name evidence="3" type="ORF">ACFSMZ_03650</name>
</gene>
<reference evidence="4" key="1">
    <citation type="journal article" date="2019" name="Int. J. Syst. Evol. Microbiol.">
        <title>The Global Catalogue of Microorganisms (GCM) 10K type strain sequencing project: providing services to taxonomists for standard genome sequencing and annotation.</title>
        <authorList>
            <consortium name="The Broad Institute Genomics Platform"/>
            <consortium name="The Broad Institute Genome Sequencing Center for Infectious Disease"/>
            <person name="Wu L."/>
            <person name="Ma J."/>
        </authorList>
    </citation>
    <scope>NUCLEOTIDE SEQUENCE [LARGE SCALE GENOMIC DNA]</scope>
    <source>
        <strain evidence="4">KCTC 23707</strain>
    </source>
</reference>
<feature type="region of interest" description="Disordered" evidence="1">
    <location>
        <begin position="62"/>
        <end position="102"/>
    </location>
</feature>
<dbReference type="CDD" id="cd01829">
    <property type="entry name" value="SGNH_hydrolase_peri2"/>
    <property type="match status" value="1"/>
</dbReference>
<dbReference type="Proteomes" id="UP001597373">
    <property type="component" value="Unassembled WGS sequence"/>
</dbReference>
<evidence type="ECO:0000313" key="3">
    <source>
        <dbReference type="EMBL" id="MFD2258855.1"/>
    </source>
</evidence>
<sequence>MVTFRRSTRLSMRKAVAALAIACGCFVLSVGTDTASAQQRPEYYVVRKPNLFERLFGIRRQPPSVMAPQEPQQQRRAPRRQQRQGSPAARSGQGAAVSAKPAVEKQPDAKVVLVVGDFLAGGVAGGLASAYEEVPSVRIEDRSKGSSGFVRDDYYNWNAEISPILETVKPAAVVVMLGSNDRQQISADGQTFRPQTEEWTAEYTKRVNAFAETLAKSSIPFLWVGLPPFKSPAMTSDMLAFNDIQKKAAESAGGTFIDIWDGFVDENGAFTYTGPDMNGQPVRLRSSDGINLTREARRKIAFYLEKPLNQILGAAAAPAGSPAASGEQPGQEQAPAAAMVPVRDLTRTAPISLAGPELSTSSALLGGERPNGAAPAANLFKPQPGRADFQLVGKPEKKNGAGDGTPPAPQ</sequence>
<feature type="region of interest" description="Disordered" evidence="1">
    <location>
        <begin position="360"/>
        <end position="410"/>
    </location>
</feature>
<dbReference type="Pfam" id="PF04311">
    <property type="entry name" value="DUF459"/>
    <property type="match status" value="1"/>
</dbReference>
<dbReference type="Gene3D" id="3.40.50.1110">
    <property type="entry name" value="SGNH hydrolase"/>
    <property type="match status" value="1"/>
</dbReference>
<dbReference type="InterPro" id="IPR007407">
    <property type="entry name" value="DUF459"/>
</dbReference>
<proteinExistence type="predicted"/>
<keyword evidence="2" id="KW-0732">Signal</keyword>